<evidence type="ECO:0000313" key="2">
    <source>
        <dbReference type="EMBL" id="WUP47167.1"/>
    </source>
</evidence>
<dbReference type="SUPFAM" id="SSF55729">
    <property type="entry name" value="Acyl-CoA N-acyltransferases (Nat)"/>
    <property type="match status" value="1"/>
</dbReference>
<evidence type="ECO:0000313" key="3">
    <source>
        <dbReference type="Proteomes" id="UP001432190"/>
    </source>
</evidence>
<reference evidence="2" key="1">
    <citation type="submission" date="2022-10" db="EMBL/GenBank/DDBJ databases">
        <title>The complete genomes of actinobacterial strains from the NBC collection.</title>
        <authorList>
            <person name="Joergensen T.S."/>
            <person name="Alvarez Arevalo M."/>
            <person name="Sterndorff E.B."/>
            <person name="Faurdal D."/>
            <person name="Vuksanovic O."/>
            <person name="Mourched A.-S."/>
            <person name="Charusanti P."/>
            <person name="Shaw S."/>
            <person name="Blin K."/>
            <person name="Weber T."/>
        </authorList>
    </citation>
    <scope>NUCLEOTIDE SEQUENCE</scope>
    <source>
        <strain evidence="2">NBC_00256</strain>
    </source>
</reference>
<dbReference type="RefSeq" id="WP_328850190.1">
    <property type="nucleotide sequence ID" value="NZ_CP108084.1"/>
</dbReference>
<dbReference type="PANTHER" id="PTHR43441">
    <property type="entry name" value="RIBOSOMAL-PROTEIN-SERINE ACETYLTRANSFERASE"/>
    <property type="match status" value="1"/>
</dbReference>
<accession>A0ABZ1RZE9</accession>
<feature type="domain" description="N-acetyltransferase" evidence="1">
    <location>
        <begin position="10"/>
        <end position="176"/>
    </location>
</feature>
<dbReference type="PROSITE" id="PS51186">
    <property type="entry name" value="GNAT"/>
    <property type="match status" value="1"/>
</dbReference>
<dbReference type="InterPro" id="IPR051908">
    <property type="entry name" value="Ribosomal_N-acetyltransferase"/>
</dbReference>
<protein>
    <submittedName>
        <fullName evidence="2">GNAT family N-acetyltransferase</fullName>
    </submittedName>
</protein>
<dbReference type="InterPro" id="IPR000182">
    <property type="entry name" value="GNAT_dom"/>
</dbReference>
<dbReference type="Pfam" id="PF13302">
    <property type="entry name" value="Acetyltransf_3"/>
    <property type="match status" value="1"/>
</dbReference>
<evidence type="ECO:0000259" key="1">
    <source>
        <dbReference type="PROSITE" id="PS51186"/>
    </source>
</evidence>
<proteinExistence type="predicted"/>
<dbReference type="PANTHER" id="PTHR43441:SF11">
    <property type="entry name" value="RIBOSOMAL-PROTEIN-SERINE ACETYLTRANSFERASE"/>
    <property type="match status" value="1"/>
</dbReference>
<dbReference type="InterPro" id="IPR016181">
    <property type="entry name" value="Acyl_CoA_acyltransferase"/>
</dbReference>
<organism evidence="2 3">
    <name type="scientific">Micromonospora globbae</name>
    <dbReference type="NCBI Taxonomy" id="1894969"/>
    <lineage>
        <taxon>Bacteria</taxon>
        <taxon>Bacillati</taxon>
        <taxon>Actinomycetota</taxon>
        <taxon>Actinomycetes</taxon>
        <taxon>Micromonosporales</taxon>
        <taxon>Micromonosporaceae</taxon>
        <taxon>Micromonospora</taxon>
    </lineage>
</organism>
<dbReference type="Proteomes" id="UP001432190">
    <property type="component" value="Chromosome"/>
</dbReference>
<name>A0ABZ1RZE9_9ACTN</name>
<dbReference type="EMBL" id="CP108084">
    <property type="protein sequence ID" value="WUP47167.1"/>
    <property type="molecule type" value="Genomic_DNA"/>
</dbReference>
<keyword evidence="3" id="KW-1185">Reference proteome</keyword>
<dbReference type="Gene3D" id="3.40.630.30">
    <property type="match status" value="1"/>
</dbReference>
<gene>
    <name evidence="2" type="ORF">OG994_16005</name>
</gene>
<dbReference type="CDD" id="cd04301">
    <property type="entry name" value="NAT_SF"/>
    <property type="match status" value="1"/>
</dbReference>
<sequence>MFTPIRTRRLTLRPVTMDDLDDVYAYQRRPDVCRWMLGNEPRSREQSRESVAAMTNEDALRAEGDVLTLAAEANGRVTGTVELVWRSQADRTAEIGYVFNPEFSGRGLATEAVAALLGWGFEEFGLHRVYGRCHAGNEASARLMTRLGMRCEARHVESYLFRGEWADQLVFAMLAREWLSRPGQTRGRGTVAPARKSVRGV</sequence>